<feature type="transmembrane region" description="Helical" evidence="9">
    <location>
        <begin position="12"/>
        <end position="37"/>
    </location>
</feature>
<organism evidence="11 12">
    <name type="scientific">Ornithinimicrobium avium</name>
    <dbReference type="NCBI Taxonomy" id="2283195"/>
    <lineage>
        <taxon>Bacteria</taxon>
        <taxon>Bacillati</taxon>
        <taxon>Actinomycetota</taxon>
        <taxon>Actinomycetes</taxon>
        <taxon>Micrococcales</taxon>
        <taxon>Ornithinimicrobiaceae</taxon>
        <taxon>Ornithinimicrobium</taxon>
    </lineage>
</organism>
<dbReference type="GO" id="GO:0000155">
    <property type="term" value="F:phosphorelay sensor kinase activity"/>
    <property type="evidence" value="ECO:0007669"/>
    <property type="project" value="InterPro"/>
</dbReference>
<dbReference type="SMART" id="SM00387">
    <property type="entry name" value="HATPase_c"/>
    <property type="match status" value="1"/>
</dbReference>
<evidence type="ECO:0000256" key="6">
    <source>
        <dbReference type="ARBA" id="ARBA00022777"/>
    </source>
</evidence>
<keyword evidence="12" id="KW-1185">Reference proteome</keyword>
<comment type="catalytic activity">
    <reaction evidence="1">
        <text>ATP + protein L-histidine = ADP + protein N-phospho-L-histidine.</text>
        <dbReference type="EC" id="2.7.13.3"/>
    </reaction>
</comment>
<dbReference type="Pfam" id="PF07730">
    <property type="entry name" value="HisKA_3"/>
    <property type="match status" value="1"/>
</dbReference>
<keyword evidence="9" id="KW-0812">Transmembrane</keyword>
<evidence type="ECO:0000256" key="1">
    <source>
        <dbReference type="ARBA" id="ARBA00000085"/>
    </source>
</evidence>
<dbReference type="PANTHER" id="PTHR24421">
    <property type="entry name" value="NITRATE/NITRITE SENSOR PROTEIN NARX-RELATED"/>
    <property type="match status" value="1"/>
</dbReference>
<dbReference type="InterPro" id="IPR006311">
    <property type="entry name" value="TAT_signal"/>
</dbReference>
<evidence type="ECO:0000256" key="3">
    <source>
        <dbReference type="ARBA" id="ARBA00022553"/>
    </source>
</evidence>
<dbReference type="Proteomes" id="UP000253790">
    <property type="component" value="Chromosome"/>
</dbReference>
<dbReference type="KEGG" id="orn:DV701_09740"/>
<evidence type="ECO:0000313" key="12">
    <source>
        <dbReference type="Proteomes" id="UP000253790"/>
    </source>
</evidence>
<keyword evidence="9" id="KW-1133">Transmembrane helix</keyword>
<feature type="transmembrane region" description="Helical" evidence="9">
    <location>
        <begin position="222"/>
        <end position="243"/>
    </location>
</feature>
<dbReference type="InterPro" id="IPR050482">
    <property type="entry name" value="Sensor_HK_TwoCompSys"/>
</dbReference>
<protein>
    <recommendedName>
        <fullName evidence="2">histidine kinase</fullName>
        <ecNumber evidence="2">2.7.13.3</ecNumber>
    </recommendedName>
</protein>
<feature type="transmembrane region" description="Helical" evidence="9">
    <location>
        <begin position="285"/>
        <end position="305"/>
    </location>
</feature>
<evidence type="ECO:0000256" key="9">
    <source>
        <dbReference type="SAM" id="Phobius"/>
    </source>
</evidence>
<feature type="transmembrane region" description="Helical" evidence="9">
    <location>
        <begin position="95"/>
        <end position="115"/>
    </location>
</feature>
<dbReference type="Pfam" id="PF02518">
    <property type="entry name" value="HATPase_c"/>
    <property type="match status" value="1"/>
</dbReference>
<proteinExistence type="predicted"/>
<feature type="transmembrane region" description="Helical" evidence="9">
    <location>
        <begin position="70"/>
        <end position="89"/>
    </location>
</feature>
<evidence type="ECO:0000256" key="5">
    <source>
        <dbReference type="ARBA" id="ARBA00022741"/>
    </source>
</evidence>
<dbReference type="GO" id="GO:0046983">
    <property type="term" value="F:protein dimerization activity"/>
    <property type="evidence" value="ECO:0007669"/>
    <property type="project" value="InterPro"/>
</dbReference>
<sequence>MGASSRSRRTMIAATAASALAGVVAAWELLVAVLALVRDPLEALFFAAVLGVGCALLVLGGLLTRRLPELPFGPLVTAAGAVLMALHLLPERQASALEGTWMLLYLPLALMLVWFPSGRAATAGWRWAARSTTGVVVLFNAVCVVAAVAPGLRPVLEPPGLVLVLAFLVMLGWCCAAPLARYRCAPSTQRLRLRWMFVAGLALPGTLLLCWASYLMFGAPDLVVIGLLVSYVIIPVGGAVGLLRPRLFDVDRAVVAATTATVLAAAALCVVAAAVWAVGLRLTEWSTFGAVGAVAVLTAGAAIAYPGLRGRLEEVLYPERARALRAVLALTAGVEAGTARPEDLQPELRTALNDPGLVVAHRGWTDPTLLRLDGTPAEPTAATGILRLGGEQIGAIVPSGAGARQVPAAVCKASAPLVASIRSRAEISRALAEVELAQERMLLAGERERHRLERDLHDGAQQRLVALGMRLRVLQRAGTTSPAQSEELDVVVAELATAVAELRQVAHGVRPSILDAGLPAALAELARRDPERITVDAGTDMVPAEVALTAYFVVNEAVTNALRHAAAERIHVTLHQEGSAVVVSVTDDGLGGARVRRPGGLAGLEERVTASGGRFRVASGAGRGTTVQAVLPCGS</sequence>
<dbReference type="InterPro" id="IPR011712">
    <property type="entry name" value="Sig_transdc_His_kin_sub3_dim/P"/>
</dbReference>
<feature type="transmembrane region" description="Helical" evidence="9">
    <location>
        <begin position="255"/>
        <end position="279"/>
    </location>
</feature>
<dbReference type="Gene3D" id="1.20.5.1930">
    <property type="match status" value="1"/>
</dbReference>
<keyword evidence="7" id="KW-0067">ATP-binding</keyword>
<feature type="transmembrane region" description="Helical" evidence="9">
    <location>
        <begin position="43"/>
        <end position="63"/>
    </location>
</feature>
<dbReference type="Gene3D" id="3.30.565.10">
    <property type="entry name" value="Histidine kinase-like ATPase, C-terminal domain"/>
    <property type="match status" value="1"/>
</dbReference>
<dbReference type="PROSITE" id="PS51318">
    <property type="entry name" value="TAT"/>
    <property type="match status" value="1"/>
</dbReference>
<keyword evidence="9" id="KW-0472">Membrane</keyword>
<feature type="domain" description="Histidine kinase/HSP90-like ATPase" evidence="10">
    <location>
        <begin position="545"/>
        <end position="635"/>
    </location>
</feature>
<keyword evidence="4" id="KW-0808">Transferase</keyword>
<feature type="transmembrane region" description="Helical" evidence="9">
    <location>
        <begin position="127"/>
        <end position="149"/>
    </location>
</feature>
<dbReference type="EMBL" id="CP031229">
    <property type="protein sequence ID" value="AXH96362.1"/>
    <property type="molecule type" value="Genomic_DNA"/>
</dbReference>
<evidence type="ECO:0000256" key="4">
    <source>
        <dbReference type="ARBA" id="ARBA00022679"/>
    </source>
</evidence>
<keyword evidence="6" id="KW-0418">Kinase</keyword>
<keyword evidence="5" id="KW-0547">Nucleotide-binding</keyword>
<dbReference type="PANTHER" id="PTHR24421:SF10">
    <property type="entry name" value="NITRATE_NITRITE SENSOR PROTEIN NARQ"/>
    <property type="match status" value="1"/>
</dbReference>
<gene>
    <name evidence="11" type="ORF">DV701_09740</name>
</gene>
<dbReference type="OrthoDB" id="5242012at2"/>
<feature type="transmembrane region" description="Helical" evidence="9">
    <location>
        <begin position="161"/>
        <end position="181"/>
    </location>
</feature>
<dbReference type="SUPFAM" id="SSF55874">
    <property type="entry name" value="ATPase domain of HSP90 chaperone/DNA topoisomerase II/histidine kinase"/>
    <property type="match status" value="1"/>
</dbReference>
<evidence type="ECO:0000259" key="10">
    <source>
        <dbReference type="SMART" id="SM00387"/>
    </source>
</evidence>
<dbReference type="AlphaFoldDB" id="A0A345NMV4"/>
<keyword evidence="3" id="KW-0597">Phosphoprotein</keyword>
<dbReference type="GO" id="GO:0016020">
    <property type="term" value="C:membrane"/>
    <property type="evidence" value="ECO:0007669"/>
    <property type="project" value="InterPro"/>
</dbReference>
<evidence type="ECO:0000256" key="8">
    <source>
        <dbReference type="ARBA" id="ARBA00023012"/>
    </source>
</evidence>
<evidence type="ECO:0000256" key="7">
    <source>
        <dbReference type="ARBA" id="ARBA00022840"/>
    </source>
</evidence>
<dbReference type="InterPro" id="IPR036890">
    <property type="entry name" value="HATPase_C_sf"/>
</dbReference>
<evidence type="ECO:0000256" key="2">
    <source>
        <dbReference type="ARBA" id="ARBA00012438"/>
    </source>
</evidence>
<dbReference type="GO" id="GO:0005524">
    <property type="term" value="F:ATP binding"/>
    <property type="evidence" value="ECO:0007669"/>
    <property type="project" value="UniProtKB-KW"/>
</dbReference>
<dbReference type="EC" id="2.7.13.3" evidence="2"/>
<name>A0A345NMV4_9MICO</name>
<reference evidence="11 12" key="1">
    <citation type="submission" date="2018-07" db="EMBL/GenBank/DDBJ databases">
        <title>Complete genome sequencing of Ornithinimicrobium sp. AMA3305.</title>
        <authorList>
            <person name="Bae J.-W."/>
        </authorList>
    </citation>
    <scope>NUCLEOTIDE SEQUENCE [LARGE SCALE GENOMIC DNA]</scope>
    <source>
        <strain evidence="11 12">AMA3305</strain>
    </source>
</reference>
<keyword evidence="8" id="KW-0902">Two-component regulatory system</keyword>
<dbReference type="InterPro" id="IPR003594">
    <property type="entry name" value="HATPase_dom"/>
</dbReference>
<evidence type="ECO:0000313" key="11">
    <source>
        <dbReference type="EMBL" id="AXH96362.1"/>
    </source>
</evidence>
<accession>A0A345NMV4</accession>
<dbReference type="CDD" id="cd16917">
    <property type="entry name" value="HATPase_UhpB-NarQ-NarX-like"/>
    <property type="match status" value="1"/>
</dbReference>
<feature type="transmembrane region" description="Helical" evidence="9">
    <location>
        <begin position="193"/>
        <end position="216"/>
    </location>
</feature>